<gene>
    <name evidence="1" type="ORF">QFC20_003193</name>
</gene>
<dbReference type="Proteomes" id="UP001230649">
    <property type="component" value="Unassembled WGS sequence"/>
</dbReference>
<protein>
    <submittedName>
        <fullName evidence="1">Uncharacterized protein</fullName>
    </submittedName>
</protein>
<evidence type="ECO:0000313" key="1">
    <source>
        <dbReference type="EMBL" id="KAJ9109777.1"/>
    </source>
</evidence>
<reference evidence="1" key="1">
    <citation type="submission" date="2023-04" db="EMBL/GenBank/DDBJ databases">
        <title>Draft Genome sequencing of Naganishia species isolated from polar environments using Oxford Nanopore Technology.</title>
        <authorList>
            <person name="Leo P."/>
            <person name="Venkateswaran K."/>
        </authorList>
    </citation>
    <scope>NUCLEOTIDE SEQUENCE</scope>
    <source>
        <strain evidence="1">MNA-CCFEE 5262</strain>
    </source>
</reference>
<keyword evidence="2" id="KW-1185">Reference proteome</keyword>
<sequence>MAFVRDIKERSSAKAPAPPSLADPSSSGFPAVPHRSQKVSAFKRARHENSARQSSHSTTNDQPPAIGIAASGLAPSPSPLPSGSVSTSSSTQQPGDVGALLDDVRVENEDKVAAMSALERQREIEELQQAFSPGILEMLAQRAQRKARMAEGTAAGTQVAARDEASSERTKEREAEPVQTPVVDAGNEIPAAAETDRTTTLNEAISGEPQNRRKVHFSATEALLPSEIQKQYFPEEDPNNANLQWLQESQAASSTTSGSLRFDLSGKPLTPEQAAALPSHLGLHHHGDEAGQAGYTIKEILMLCASSFGPQRTIMVSLLGKIASQLDGYPEQIRKELVHDKVRQSCLEITTQILASGEKNSGLLRETIAYLYAAIKADEFEHVDDTEAVHTVVEDTQIQNWIQKAPVEDMMARVKYLLSSKPSQSVLSTVSIRQLLSVLLAMSHASFDAADGIAKIVSTLVKSFVSSLDWPVPTEEMENASIAVQTLRISLVCTMTSRAGAKSQLKASCYDQYLRFLAVPPWRADAAASAKAMMYRITGLVVRTFETVARYGLNGSLLSSAPELWLSVGQWATRLDASASTEELALASAYFDLLRVWIVSATDPHSMEKEHDLVWTQVEGLGWEDEAMSVLQSDLVHDARKSASSSSRDLAVLKLEHSNVDLLVAWTEGVTKNTPRSGADEKEAIKQGLPADFAVATRTQLHELPTMTEHSASTRELRACAGVAESRLSLCSKLGINVFPDEQAVLAYVKSLSIISSDVHPVRCLRYTLLQSFPGAKAITDISTWAGLALEAILKGQPGDETSLLNIVDLLLDLPWNSDRVASISHSHGLYILRPFLHYAILPDLDVLVGPSRPLANMLRVTTTLRRGTVARNILFKQLPPAWNANRLQLLRATLVFADMLLHTLDAQAADAGDGQGLTRSQALVNLMKVFVLEQVDPADDEETVESELFRDPVVQENMTRFLAPVLRPSSDPLAKAVTMADVAKTFLGAATTFYQFYYDFIELYESISLGHQVFSQLVLPPLAHTYPLDYRKLVWCEQPSVLRTLRMQFDDVPREHGTLETYFEPIEEDEDVLLGYARALVGEAVHPRTHPFLYNVAAHHVAGAVWAADGSLVEARKTVWDLIRGSEREDLVEDLCWRKTDSDGLDRQESERVFRGQIKVEEEVYRKRKMAQEQSL</sequence>
<name>A0ACC2WDP1_9TREE</name>
<organism evidence="1 2">
    <name type="scientific">Naganishia adeliensis</name>
    <dbReference type="NCBI Taxonomy" id="92952"/>
    <lineage>
        <taxon>Eukaryota</taxon>
        <taxon>Fungi</taxon>
        <taxon>Dikarya</taxon>
        <taxon>Basidiomycota</taxon>
        <taxon>Agaricomycotina</taxon>
        <taxon>Tremellomycetes</taxon>
        <taxon>Filobasidiales</taxon>
        <taxon>Filobasidiaceae</taxon>
        <taxon>Naganishia</taxon>
    </lineage>
</organism>
<comment type="caution">
    <text evidence="1">The sequence shown here is derived from an EMBL/GenBank/DDBJ whole genome shotgun (WGS) entry which is preliminary data.</text>
</comment>
<evidence type="ECO:0000313" key="2">
    <source>
        <dbReference type="Proteomes" id="UP001230649"/>
    </source>
</evidence>
<proteinExistence type="predicted"/>
<dbReference type="EMBL" id="JASBWS010000028">
    <property type="protein sequence ID" value="KAJ9109777.1"/>
    <property type="molecule type" value="Genomic_DNA"/>
</dbReference>
<accession>A0ACC2WDP1</accession>